<reference evidence="10" key="1">
    <citation type="submission" date="2021-03" db="EMBL/GenBank/DDBJ databases">
        <title>Evolutionary innovations through gain and loss of genes in the ectomycorrhizal Boletales.</title>
        <authorList>
            <person name="Wu G."/>
            <person name="Miyauchi S."/>
            <person name="Morin E."/>
            <person name="Yang Z.-L."/>
            <person name="Xu J."/>
            <person name="Martin F.M."/>
        </authorList>
    </citation>
    <scope>NUCLEOTIDE SEQUENCE</scope>
    <source>
        <strain evidence="10">BR01</strain>
    </source>
</reference>
<dbReference type="OrthoDB" id="10251234at2759"/>
<keyword evidence="4 8" id="KW-0805">Transcription regulation</keyword>
<dbReference type="AlphaFoldDB" id="A0A8I3ABB3"/>
<dbReference type="Pfam" id="PF10156">
    <property type="entry name" value="Med17"/>
    <property type="match status" value="1"/>
</dbReference>
<dbReference type="GO" id="GO:0070847">
    <property type="term" value="C:core mediator complex"/>
    <property type="evidence" value="ECO:0007669"/>
    <property type="project" value="TreeGrafter"/>
</dbReference>
<sequence length="640" mass="70547">MSAEPDWKKTKLSLERPHKDDSGARIPVLLDITPEGEQIVEPIENPTTLLGENLRRIFVERGVDFFERQDQLPIGDELVPPPRESSPVSEDGEHTTDNTRLTMSPEQLLKMRMVITPQLFIALGEMTQARDLLSFLLSSTTPNQPSPVPSLSSTSLTASMVSKPQAISSVDAFNAQLTIGGKDEALRKAADVFKQAASKLERTCLHNEKYWVDALKIRKANWSLVPAPLPVWAPSGKGADRTSKDFLISFGLEESPKHFRRKAVAHLSTHETEMNTLIFSHRQSARLRISLAIMDSTGVAHSAHNTVEVAEKLSLETSLTGAQREVVDEEMFSVLIREASSLPTSSARVAERIIIIDVDHDTELRFEMVDANANLRDTSCGPQTLSATCDLIHATLQALLLAMHAGDKSKRVSAPGSERPSTVANPQSSSELLQPVIDLLQYQQFCVRIKTELDKMVSALTRAGVPCTLRFHPVGEIGQSLQRRLTGEDVLKKVGGEALLRIDERQTLRLTFLSPSSLIAHLPQATLPITSVPQLSQLLSDEVEKCLLTKLCECGSQYSERFGGTWFVDMVSGKTIGRWEGCIVNFSVSFADNFAICSSAHRIGRGNENQMSHVDTYSPHQPTPLISWQLGILEKIVAVS</sequence>
<protein>
    <recommendedName>
        <fullName evidence="3 8">Mediator of RNA polymerase II transcription subunit 17</fullName>
    </recommendedName>
    <alternativeName>
        <fullName evidence="7 8">Mediator complex subunit 17</fullName>
    </alternativeName>
</protein>
<dbReference type="EMBL" id="JAGFBS010000006">
    <property type="protein sequence ID" value="KAG6378931.1"/>
    <property type="molecule type" value="Genomic_DNA"/>
</dbReference>
<keyword evidence="8" id="KW-0010">Activator</keyword>
<organism evidence="10 11">
    <name type="scientific">Boletus reticuloceps</name>
    <dbReference type="NCBI Taxonomy" id="495285"/>
    <lineage>
        <taxon>Eukaryota</taxon>
        <taxon>Fungi</taxon>
        <taxon>Dikarya</taxon>
        <taxon>Basidiomycota</taxon>
        <taxon>Agaricomycotina</taxon>
        <taxon>Agaricomycetes</taxon>
        <taxon>Agaricomycetidae</taxon>
        <taxon>Boletales</taxon>
        <taxon>Boletineae</taxon>
        <taxon>Boletaceae</taxon>
        <taxon>Boletoideae</taxon>
        <taxon>Boletus</taxon>
    </lineage>
</organism>
<comment type="function">
    <text evidence="8">Component of the Mediator complex, a coactivator involved in the regulated transcription of nearly all RNA polymerase II-dependent genes. Mediator functions as a bridge to convey information from gene-specific regulatory proteins to the basal RNA polymerase II transcription machinery. Mediator is recruited to promoters by direct interactions with regulatory proteins and serves as a scaffold for the assembly of a functional preinitiation complex with RNA polymerase II and the general transcription factors.</text>
</comment>
<feature type="region of interest" description="Disordered" evidence="9">
    <location>
        <begin position="1"/>
        <end position="20"/>
    </location>
</feature>
<feature type="compositionally biased region" description="Polar residues" evidence="9">
    <location>
        <begin position="419"/>
        <end position="429"/>
    </location>
</feature>
<comment type="subcellular location">
    <subcellularLocation>
        <location evidence="1 8">Nucleus</location>
    </subcellularLocation>
</comment>
<keyword evidence="11" id="KW-1185">Reference proteome</keyword>
<evidence type="ECO:0000256" key="4">
    <source>
        <dbReference type="ARBA" id="ARBA00023015"/>
    </source>
</evidence>
<dbReference type="GO" id="GO:0016592">
    <property type="term" value="C:mediator complex"/>
    <property type="evidence" value="ECO:0007669"/>
    <property type="project" value="InterPro"/>
</dbReference>
<proteinExistence type="inferred from homology"/>
<dbReference type="PANTHER" id="PTHR13114">
    <property type="entry name" value="MEDIATOR OF RNA POLYMERASE II TRANSCRIPTION SUBUNIT 17"/>
    <property type="match status" value="1"/>
</dbReference>
<evidence type="ECO:0000256" key="3">
    <source>
        <dbReference type="ARBA" id="ARBA00019610"/>
    </source>
</evidence>
<comment type="subunit">
    <text evidence="8">Component of the Mediator complex.</text>
</comment>
<evidence type="ECO:0000256" key="1">
    <source>
        <dbReference type="ARBA" id="ARBA00004123"/>
    </source>
</evidence>
<gene>
    <name evidence="8" type="primary">MED17</name>
    <name evidence="10" type="ORF">JVT61DRAFT_13217</name>
</gene>
<dbReference type="GO" id="GO:0003712">
    <property type="term" value="F:transcription coregulator activity"/>
    <property type="evidence" value="ECO:0007669"/>
    <property type="project" value="InterPro"/>
</dbReference>
<dbReference type="Proteomes" id="UP000683000">
    <property type="component" value="Unassembled WGS sequence"/>
</dbReference>
<accession>A0A8I3ABB3</accession>
<evidence type="ECO:0000256" key="9">
    <source>
        <dbReference type="SAM" id="MobiDB-lite"/>
    </source>
</evidence>
<evidence type="ECO:0000256" key="6">
    <source>
        <dbReference type="ARBA" id="ARBA00023242"/>
    </source>
</evidence>
<dbReference type="InterPro" id="IPR019313">
    <property type="entry name" value="Mediator_Med17"/>
</dbReference>
<evidence type="ECO:0000256" key="7">
    <source>
        <dbReference type="ARBA" id="ARBA00032014"/>
    </source>
</evidence>
<feature type="region of interest" description="Disordered" evidence="9">
    <location>
        <begin position="72"/>
        <end position="99"/>
    </location>
</feature>
<keyword evidence="5 8" id="KW-0804">Transcription</keyword>
<comment type="similarity">
    <text evidence="2 8">Belongs to the Mediator complex subunit 17 family.</text>
</comment>
<evidence type="ECO:0000256" key="8">
    <source>
        <dbReference type="RuleBase" id="RU364140"/>
    </source>
</evidence>
<comment type="caution">
    <text evidence="10">The sequence shown here is derived from an EMBL/GenBank/DDBJ whole genome shotgun (WGS) entry which is preliminary data.</text>
</comment>
<feature type="region of interest" description="Disordered" evidence="9">
    <location>
        <begin position="410"/>
        <end position="429"/>
    </location>
</feature>
<dbReference type="GO" id="GO:0006357">
    <property type="term" value="P:regulation of transcription by RNA polymerase II"/>
    <property type="evidence" value="ECO:0007669"/>
    <property type="project" value="InterPro"/>
</dbReference>
<evidence type="ECO:0000313" key="11">
    <source>
        <dbReference type="Proteomes" id="UP000683000"/>
    </source>
</evidence>
<evidence type="ECO:0000313" key="10">
    <source>
        <dbReference type="EMBL" id="KAG6378931.1"/>
    </source>
</evidence>
<name>A0A8I3ABB3_9AGAM</name>
<keyword evidence="6 8" id="KW-0539">Nucleus</keyword>
<evidence type="ECO:0000256" key="5">
    <source>
        <dbReference type="ARBA" id="ARBA00023163"/>
    </source>
</evidence>
<evidence type="ECO:0000256" key="2">
    <source>
        <dbReference type="ARBA" id="ARBA00005635"/>
    </source>
</evidence>
<dbReference type="PANTHER" id="PTHR13114:SF7">
    <property type="entry name" value="MEDIATOR OF RNA POLYMERASE II TRANSCRIPTION SUBUNIT 17"/>
    <property type="match status" value="1"/>
</dbReference>